<keyword evidence="7 9" id="KW-1133">Transmembrane helix</keyword>
<evidence type="ECO:0000259" key="10">
    <source>
        <dbReference type="PROSITE" id="PS50893"/>
    </source>
</evidence>
<feature type="transmembrane region" description="Helical" evidence="9">
    <location>
        <begin position="54"/>
        <end position="72"/>
    </location>
</feature>
<dbReference type="Gene3D" id="1.20.1560.10">
    <property type="entry name" value="ABC transporter type 1, transmembrane domain"/>
    <property type="match status" value="1"/>
</dbReference>
<dbReference type="Proteomes" id="UP000602076">
    <property type="component" value="Unassembled WGS sequence"/>
</dbReference>
<dbReference type="InterPro" id="IPR039421">
    <property type="entry name" value="Type_1_exporter"/>
</dbReference>
<dbReference type="Pfam" id="PF00664">
    <property type="entry name" value="ABC_membrane"/>
    <property type="match status" value="1"/>
</dbReference>
<comment type="subcellular location">
    <subcellularLocation>
        <location evidence="1">Cell membrane</location>
        <topology evidence="1">Multi-pass membrane protein</topology>
    </subcellularLocation>
</comment>
<keyword evidence="3" id="KW-1003">Cell membrane</keyword>
<feature type="transmembrane region" description="Helical" evidence="9">
    <location>
        <begin position="136"/>
        <end position="155"/>
    </location>
</feature>
<evidence type="ECO:0000256" key="6">
    <source>
        <dbReference type="ARBA" id="ARBA00022840"/>
    </source>
</evidence>
<dbReference type="FunFam" id="1.20.1560.10:FF:000040">
    <property type="entry name" value="Multidrug ABC transporter ATP-binding protein"/>
    <property type="match status" value="1"/>
</dbReference>
<evidence type="ECO:0000256" key="2">
    <source>
        <dbReference type="ARBA" id="ARBA00022448"/>
    </source>
</evidence>
<dbReference type="FunFam" id="3.40.50.300:FF:000221">
    <property type="entry name" value="Multidrug ABC transporter ATP-binding protein"/>
    <property type="match status" value="1"/>
</dbReference>
<dbReference type="InterPro" id="IPR003593">
    <property type="entry name" value="AAA+_ATPase"/>
</dbReference>
<keyword evidence="2" id="KW-0813">Transport</keyword>
<keyword evidence="8 9" id="KW-0472">Membrane</keyword>
<sequence length="579" mass="63783">MKSFRKLMKYIRPYMWIAFLGPFFMFVEIGMDLIQPAIMQNIIDNGIAEGDKAYVVTMGIWMLVSAVIGLLGGMGSTIFSTRTAVNVAADLRKDVFRKIGYFSGPNTDKFGSGKLITILTNDITTLQQAIMMTLRIFVRGPIMFIGSIIIVFFTARELFPILMVVVPILVVLIVIFTIKAGSLFGKVQEAVDRVNTKLQENLAGMRVVKAFGRQQHEVKQFHTVNDNLTAVNIRADQVIMGLSPILLFIVNLGIVAAIWMGAIKVDNGTVNVGVIIAFINYLTIIMNSLMTSSHVLMQITRAFPSGDRIMQVLDTEEDIKQIEHAEKRENIRGELQFENVSYSYSKNGEYVLSDLNFHVKSGQTIGVIGSTGSGKSSLVQLLPRLYDADKGEILLDGININQYDLTTLREAIGFVPQKALLFSGTIKENLGYGKKYATEEEMETAIVSAQAAEFVRKLDGELDYHLTQGASNLSGGQKQRISIARAFVRKPAIIVLDDSTSAVDALSEAAIQKVLKNEFAGTTKIIISSKISSVKNADQIIVLEDGKIAGIGTHQQLIIENKLYQEIYATQVGKEAGVK</sequence>
<keyword evidence="5" id="KW-0547">Nucleotide-binding</keyword>
<dbReference type="PANTHER" id="PTHR43394">
    <property type="entry name" value="ATP-DEPENDENT PERMEASE MDL1, MITOCHONDRIAL"/>
    <property type="match status" value="1"/>
</dbReference>
<evidence type="ECO:0000313" key="12">
    <source>
        <dbReference type="EMBL" id="MBD3106895.1"/>
    </source>
</evidence>
<organism evidence="12 13">
    <name type="scientific">Peribacillus faecalis</name>
    <dbReference type="NCBI Taxonomy" id="2772559"/>
    <lineage>
        <taxon>Bacteria</taxon>
        <taxon>Bacillati</taxon>
        <taxon>Bacillota</taxon>
        <taxon>Bacilli</taxon>
        <taxon>Bacillales</taxon>
        <taxon>Bacillaceae</taxon>
        <taxon>Peribacillus</taxon>
    </lineage>
</organism>
<accession>A0A927H8V1</accession>
<dbReference type="PANTHER" id="PTHR43394:SF1">
    <property type="entry name" value="ATP-BINDING CASSETTE SUB-FAMILY B MEMBER 10, MITOCHONDRIAL"/>
    <property type="match status" value="1"/>
</dbReference>
<dbReference type="SUPFAM" id="SSF90123">
    <property type="entry name" value="ABC transporter transmembrane region"/>
    <property type="match status" value="1"/>
</dbReference>
<evidence type="ECO:0000256" key="9">
    <source>
        <dbReference type="SAM" id="Phobius"/>
    </source>
</evidence>
<protein>
    <submittedName>
        <fullName evidence="12">ABC transporter ATP-binding protein</fullName>
    </submittedName>
</protein>
<dbReference type="InterPro" id="IPR003439">
    <property type="entry name" value="ABC_transporter-like_ATP-bd"/>
</dbReference>
<keyword evidence="6 12" id="KW-0067">ATP-binding</keyword>
<dbReference type="InterPro" id="IPR036640">
    <property type="entry name" value="ABC1_TM_sf"/>
</dbReference>
<dbReference type="AlphaFoldDB" id="A0A927H8V1"/>
<comment type="caution">
    <text evidence="12">The sequence shown here is derived from an EMBL/GenBank/DDBJ whole genome shotgun (WGS) entry which is preliminary data.</text>
</comment>
<reference evidence="12" key="1">
    <citation type="submission" date="2020-09" db="EMBL/GenBank/DDBJ databases">
        <title>Bacillus faecalis sp. nov., a moderately halophilic bacterium isolated from cow faeces.</title>
        <authorList>
            <person name="Jiang L."/>
            <person name="Lee J."/>
        </authorList>
    </citation>
    <scope>NUCLEOTIDE SEQUENCE</scope>
    <source>
        <strain evidence="12">AGMB 02131</strain>
    </source>
</reference>
<name>A0A927H8V1_9BACI</name>
<dbReference type="CDD" id="cd18548">
    <property type="entry name" value="ABC_6TM_Tm287_like"/>
    <property type="match status" value="1"/>
</dbReference>
<feature type="transmembrane region" description="Helical" evidence="9">
    <location>
        <begin position="161"/>
        <end position="178"/>
    </location>
</feature>
<proteinExistence type="predicted"/>
<evidence type="ECO:0000256" key="4">
    <source>
        <dbReference type="ARBA" id="ARBA00022692"/>
    </source>
</evidence>
<evidence type="ECO:0000256" key="5">
    <source>
        <dbReference type="ARBA" id="ARBA00022741"/>
    </source>
</evidence>
<dbReference type="SMART" id="SM00382">
    <property type="entry name" value="AAA"/>
    <property type="match status" value="1"/>
</dbReference>
<dbReference type="GO" id="GO:0005886">
    <property type="term" value="C:plasma membrane"/>
    <property type="evidence" value="ECO:0007669"/>
    <property type="project" value="UniProtKB-SubCell"/>
</dbReference>
<feature type="transmembrane region" description="Helical" evidence="9">
    <location>
        <begin position="12"/>
        <end position="34"/>
    </location>
</feature>
<evidence type="ECO:0000256" key="3">
    <source>
        <dbReference type="ARBA" id="ARBA00022475"/>
    </source>
</evidence>
<feature type="transmembrane region" description="Helical" evidence="9">
    <location>
        <begin position="268"/>
        <end position="289"/>
    </location>
</feature>
<evidence type="ECO:0000256" key="7">
    <source>
        <dbReference type="ARBA" id="ARBA00022989"/>
    </source>
</evidence>
<feature type="transmembrane region" description="Helical" evidence="9">
    <location>
        <begin position="238"/>
        <end position="262"/>
    </location>
</feature>
<dbReference type="PROSITE" id="PS00211">
    <property type="entry name" value="ABC_TRANSPORTER_1"/>
    <property type="match status" value="1"/>
</dbReference>
<dbReference type="Gene3D" id="3.40.50.300">
    <property type="entry name" value="P-loop containing nucleotide triphosphate hydrolases"/>
    <property type="match status" value="1"/>
</dbReference>
<dbReference type="RefSeq" id="WP_190996432.1">
    <property type="nucleotide sequence ID" value="NZ_JACXSI010000001.1"/>
</dbReference>
<dbReference type="SUPFAM" id="SSF52540">
    <property type="entry name" value="P-loop containing nucleoside triphosphate hydrolases"/>
    <property type="match status" value="1"/>
</dbReference>
<keyword evidence="13" id="KW-1185">Reference proteome</keyword>
<dbReference type="EMBL" id="JACXSI010000001">
    <property type="protein sequence ID" value="MBD3106895.1"/>
    <property type="molecule type" value="Genomic_DNA"/>
</dbReference>
<dbReference type="InterPro" id="IPR011527">
    <property type="entry name" value="ABC1_TM_dom"/>
</dbReference>
<gene>
    <name evidence="12" type="ORF">IEO70_00695</name>
</gene>
<evidence type="ECO:0000256" key="1">
    <source>
        <dbReference type="ARBA" id="ARBA00004651"/>
    </source>
</evidence>
<evidence type="ECO:0000259" key="11">
    <source>
        <dbReference type="PROSITE" id="PS50929"/>
    </source>
</evidence>
<feature type="domain" description="ABC transmembrane type-1" evidence="11">
    <location>
        <begin position="19"/>
        <end position="301"/>
    </location>
</feature>
<dbReference type="InterPro" id="IPR027417">
    <property type="entry name" value="P-loop_NTPase"/>
</dbReference>
<feature type="domain" description="ABC transporter" evidence="10">
    <location>
        <begin position="335"/>
        <end position="570"/>
    </location>
</feature>
<dbReference type="Pfam" id="PF00005">
    <property type="entry name" value="ABC_tran"/>
    <property type="match status" value="1"/>
</dbReference>
<evidence type="ECO:0000256" key="8">
    <source>
        <dbReference type="ARBA" id="ARBA00023136"/>
    </source>
</evidence>
<evidence type="ECO:0000313" key="13">
    <source>
        <dbReference type="Proteomes" id="UP000602076"/>
    </source>
</evidence>
<dbReference type="GO" id="GO:0015421">
    <property type="term" value="F:ABC-type oligopeptide transporter activity"/>
    <property type="evidence" value="ECO:0007669"/>
    <property type="project" value="TreeGrafter"/>
</dbReference>
<dbReference type="GO" id="GO:0016887">
    <property type="term" value="F:ATP hydrolysis activity"/>
    <property type="evidence" value="ECO:0007669"/>
    <property type="project" value="InterPro"/>
</dbReference>
<keyword evidence="4 9" id="KW-0812">Transmembrane</keyword>
<dbReference type="InterPro" id="IPR017871">
    <property type="entry name" value="ABC_transporter-like_CS"/>
</dbReference>
<dbReference type="GO" id="GO:0005524">
    <property type="term" value="F:ATP binding"/>
    <property type="evidence" value="ECO:0007669"/>
    <property type="project" value="UniProtKB-KW"/>
</dbReference>
<dbReference type="PROSITE" id="PS50929">
    <property type="entry name" value="ABC_TM1F"/>
    <property type="match status" value="1"/>
</dbReference>
<dbReference type="PROSITE" id="PS50893">
    <property type="entry name" value="ABC_TRANSPORTER_2"/>
    <property type="match status" value="1"/>
</dbReference>